<reference evidence="1 2" key="1">
    <citation type="submission" date="2020-02" db="EMBL/GenBank/DDBJ databases">
        <authorList>
            <person name="Olsen N.S."/>
            <person name="Forero-Junco L."/>
            <person name="Kot W."/>
            <person name="Hansen L.H."/>
        </authorList>
    </citation>
    <scope>NUCLEOTIDE SEQUENCE [LARGE SCALE GENOMIC DNA]</scope>
</reference>
<proteinExistence type="predicted"/>
<dbReference type="InterPro" id="IPR043472">
    <property type="entry name" value="Macro_dom-like"/>
</dbReference>
<accession>A0A6G9LAL9</accession>
<dbReference type="Proteomes" id="UP000502711">
    <property type="component" value="Segment"/>
</dbReference>
<sequence length="103" mass="11557">MTTYVITNGDLLKAATSFNLINAFAHGANCWSVMSAGIANHVRLDFPEIYRADQLDERSPEQRLGNMSYAFDHDTGVWGFNLYTQFYPGPNARMPSIISSDYV</sequence>
<dbReference type="SUPFAM" id="SSF52949">
    <property type="entry name" value="Macro domain-like"/>
    <property type="match status" value="1"/>
</dbReference>
<protein>
    <submittedName>
        <fullName evidence="1">Uncharacterized protein</fullName>
    </submittedName>
</protein>
<dbReference type="Gene3D" id="3.40.220.10">
    <property type="entry name" value="Leucine Aminopeptidase, subunit E, domain 1"/>
    <property type="match status" value="1"/>
</dbReference>
<gene>
    <name evidence="1" type="ORF">bering_153</name>
</gene>
<name>A0A6G9LAL9_9CAUD</name>
<dbReference type="EMBL" id="MT074472">
    <property type="protein sequence ID" value="QIQ62019.1"/>
    <property type="molecule type" value="Genomic_DNA"/>
</dbReference>
<organism evidence="1 2">
    <name type="scientific">Salmonella phage bering</name>
    <dbReference type="NCBI Taxonomy" id="2713281"/>
    <lineage>
        <taxon>Viruses</taxon>
        <taxon>Duplodnaviria</taxon>
        <taxon>Heunggongvirae</taxon>
        <taxon>Uroviricota</taxon>
        <taxon>Caudoviricetes</taxon>
        <taxon>Pantevenvirales</taxon>
        <taxon>Ackermannviridae</taxon>
        <taxon>Cvivirinae</taxon>
        <taxon>Kuttervirus</taxon>
        <taxon>Kuttervirus bering</taxon>
    </lineage>
</organism>
<evidence type="ECO:0000313" key="2">
    <source>
        <dbReference type="Proteomes" id="UP000502711"/>
    </source>
</evidence>
<keyword evidence="2" id="KW-1185">Reference proteome</keyword>
<evidence type="ECO:0000313" key="1">
    <source>
        <dbReference type="EMBL" id="QIQ62019.1"/>
    </source>
</evidence>